<organism evidence="1 2">
    <name type="scientific">Araneus ventricosus</name>
    <name type="common">Orbweaver spider</name>
    <name type="synonym">Epeira ventricosa</name>
    <dbReference type="NCBI Taxonomy" id="182803"/>
    <lineage>
        <taxon>Eukaryota</taxon>
        <taxon>Metazoa</taxon>
        <taxon>Ecdysozoa</taxon>
        <taxon>Arthropoda</taxon>
        <taxon>Chelicerata</taxon>
        <taxon>Arachnida</taxon>
        <taxon>Araneae</taxon>
        <taxon>Araneomorphae</taxon>
        <taxon>Entelegynae</taxon>
        <taxon>Araneoidea</taxon>
        <taxon>Araneidae</taxon>
        <taxon>Araneus</taxon>
    </lineage>
</organism>
<dbReference type="AlphaFoldDB" id="A0A4Y2NFJ0"/>
<dbReference type="EMBL" id="BGPR01009138">
    <property type="protein sequence ID" value="GBN38215.1"/>
    <property type="molecule type" value="Genomic_DNA"/>
</dbReference>
<evidence type="ECO:0000313" key="1">
    <source>
        <dbReference type="EMBL" id="GBN38215.1"/>
    </source>
</evidence>
<comment type="caution">
    <text evidence="1">The sequence shown here is derived from an EMBL/GenBank/DDBJ whole genome shotgun (WGS) entry which is preliminary data.</text>
</comment>
<accession>A0A4Y2NFJ0</accession>
<dbReference type="Proteomes" id="UP000499080">
    <property type="component" value="Unassembled WGS sequence"/>
</dbReference>
<keyword evidence="2" id="KW-1185">Reference proteome</keyword>
<reference evidence="1 2" key="1">
    <citation type="journal article" date="2019" name="Sci. Rep.">
        <title>Orb-weaving spider Araneus ventricosus genome elucidates the spidroin gene catalogue.</title>
        <authorList>
            <person name="Kono N."/>
            <person name="Nakamura H."/>
            <person name="Ohtoshi R."/>
            <person name="Moran D.A.P."/>
            <person name="Shinohara A."/>
            <person name="Yoshida Y."/>
            <person name="Fujiwara M."/>
            <person name="Mori M."/>
            <person name="Tomita M."/>
            <person name="Arakawa K."/>
        </authorList>
    </citation>
    <scope>NUCLEOTIDE SEQUENCE [LARGE SCALE GENOMIC DNA]</scope>
</reference>
<evidence type="ECO:0000313" key="2">
    <source>
        <dbReference type="Proteomes" id="UP000499080"/>
    </source>
</evidence>
<name>A0A4Y2NFJ0_ARAVE</name>
<sequence length="152" mass="18027">MRHKKYVDINEAVLEWFKTVWAKKIPVSGPRFNTRQKNLRILWELKIFPSAICGWTDFEYGITSPVDHCVAKRPMSTPALVKVVIRVFHWFWLDMMTRTYSTWTRRHSFFALCPIRLFKSMIQKSEEARGENIPNERLIISLIKSKINVSLI</sequence>
<dbReference type="OrthoDB" id="6512965at2759"/>
<protein>
    <submittedName>
        <fullName evidence="1">Uncharacterized protein</fullName>
    </submittedName>
</protein>
<proteinExistence type="predicted"/>
<gene>
    <name evidence="1" type="ORF">AVEN_76076_1</name>
</gene>